<dbReference type="AlphaFoldDB" id="A0A553E1Y1"/>
<name>A0A553E1Y1_9FLAO</name>
<dbReference type="RefSeq" id="WP_144256746.1">
    <property type="nucleotide sequence ID" value="NZ_VJZT01000010.1"/>
</dbReference>
<evidence type="ECO:0000313" key="3">
    <source>
        <dbReference type="Proteomes" id="UP000316371"/>
    </source>
</evidence>
<keyword evidence="1" id="KW-0472">Membrane</keyword>
<comment type="caution">
    <text evidence="2">The sequence shown here is derived from an EMBL/GenBank/DDBJ whole genome shotgun (WGS) entry which is preliminary data.</text>
</comment>
<organism evidence="2 3">
    <name type="scientific">Flavobacterium restrictum</name>
    <dbReference type="NCBI Taxonomy" id="2594428"/>
    <lineage>
        <taxon>Bacteria</taxon>
        <taxon>Pseudomonadati</taxon>
        <taxon>Bacteroidota</taxon>
        <taxon>Flavobacteriia</taxon>
        <taxon>Flavobacteriales</taxon>
        <taxon>Flavobacteriaceae</taxon>
        <taxon>Flavobacterium</taxon>
    </lineage>
</organism>
<evidence type="ECO:0000313" key="2">
    <source>
        <dbReference type="EMBL" id="TRX39059.1"/>
    </source>
</evidence>
<gene>
    <name evidence="2" type="ORF">FNW21_10755</name>
</gene>
<sequence length="176" mass="19687">MKILKIIGIIVVVLLTPILVVALFVPNNYIVSVTTTINKPKQVVFDYVKQIKNQEQYSVWMLQDPNVKMEYQGTDGSVGFKAIWDSQNSNVGAGSQEITAISTDSITIDLHFERPMKGEAKVTTRLKTASQNQTKISIDFYGHAKYPMNLMNLIAKGIIQNAETQNLANLKKIVEK</sequence>
<dbReference type="SUPFAM" id="SSF55961">
    <property type="entry name" value="Bet v1-like"/>
    <property type="match status" value="1"/>
</dbReference>
<reference evidence="2 3" key="1">
    <citation type="submission" date="2019-07" db="EMBL/GenBank/DDBJ databases">
        <title>Novel species of Flavobacterium.</title>
        <authorList>
            <person name="Liu Q."/>
            <person name="Xin Y.-H."/>
        </authorList>
    </citation>
    <scope>NUCLEOTIDE SEQUENCE [LARGE SCALE GENOMIC DNA]</scope>
    <source>
        <strain evidence="2 3">LB1R34</strain>
    </source>
</reference>
<keyword evidence="1" id="KW-1133">Transmembrane helix</keyword>
<evidence type="ECO:0000256" key="1">
    <source>
        <dbReference type="SAM" id="Phobius"/>
    </source>
</evidence>
<dbReference type="Proteomes" id="UP000316371">
    <property type="component" value="Unassembled WGS sequence"/>
</dbReference>
<protein>
    <submittedName>
        <fullName evidence="2">SRPBCC family protein</fullName>
    </submittedName>
</protein>
<dbReference type="EMBL" id="VJZT01000010">
    <property type="protein sequence ID" value="TRX39059.1"/>
    <property type="molecule type" value="Genomic_DNA"/>
</dbReference>
<keyword evidence="3" id="KW-1185">Reference proteome</keyword>
<proteinExistence type="predicted"/>
<dbReference type="OrthoDB" id="9807923at2"/>
<dbReference type="InterPro" id="IPR023393">
    <property type="entry name" value="START-like_dom_sf"/>
</dbReference>
<dbReference type="CDD" id="cd07818">
    <property type="entry name" value="SRPBCC_1"/>
    <property type="match status" value="1"/>
</dbReference>
<feature type="transmembrane region" description="Helical" evidence="1">
    <location>
        <begin position="7"/>
        <end position="25"/>
    </location>
</feature>
<keyword evidence="1" id="KW-0812">Transmembrane</keyword>
<accession>A0A553E1Y1</accession>
<dbReference type="Gene3D" id="3.30.530.20">
    <property type="match status" value="1"/>
</dbReference>